<reference evidence="3" key="1">
    <citation type="submission" date="2021-08" db="EMBL/GenBank/DDBJ databases">
        <title>Hoeflea bacterium WL0058 sp. nov., isolated from the sediment.</title>
        <authorList>
            <person name="Wang L."/>
            <person name="Zhang D."/>
        </authorList>
    </citation>
    <scope>NUCLEOTIDE SEQUENCE</scope>
    <source>
        <strain evidence="3">WL0058</strain>
    </source>
</reference>
<dbReference type="AlphaFoldDB" id="A0AAE3CZR0"/>
<dbReference type="EMBL" id="JAICBX010000001">
    <property type="protein sequence ID" value="MBW8636172.1"/>
    <property type="molecule type" value="Genomic_DNA"/>
</dbReference>
<dbReference type="Pfam" id="PF00296">
    <property type="entry name" value="Bac_luciferase"/>
    <property type="match status" value="1"/>
</dbReference>
<dbReference type="InterPro" id="IPR011251">
    <property type="entry name" value="Luciferase-like_dom"/>
</dbReference>
<dbReference type="RefSeq" id="WP_220226875.1">
    <property type="nucleotide sequence ID" value="NZ_JAICBX010000001.1"/>
</dbReference>
<organism evidence="3 4">
    <name type="scientific">Flavimaribacter sediminis</name>
    <dbReference type="NCBI Taxonomy" id="2865987"/>
    <lineage>
        <taxon>Bacteria</taxon>
        <taxon>Pseudomonadati</taxon>
        <taxon>Pseudomonadota</taxon>
        <taxon>Alphaproteobacteria</taxon>
        <taxon>Hyphomicrobiales</taxon>
        <taxon>Rhizobiaceae</taxon>
        <taxon>Flavimaribacter</taxon>
    </lineage>
</organism>
<comment type="caution">
    <text evidence="3">The sequence shown here is derived from an EMBL/GenBank/DDBJ whole genome shotgun (WGS) entry which is preliminary data.</text>
</comment>
<feature type="domain" description="Luciferase-like" evidence="2">
    <location>
        <begin position="18"/>
        <end position="320"/>
    </location>
</feature>
<keyword evidence="1" id="KW-0560">Oxidoreductase</keyword>
<gene>
    <name evidence="3" type="ORF">K1W69_03150</name>
</gene>
<dbReference type="InterPro" id="IPR036661">
    <property type="entry name" value="Luciferase-like_sf"/>
</dbReference>
<proteinExistence type="predicted"/>
<name>A0AAE3CZR0_9HYPH</name>
<dbReference type="GO" id="GO:0016705">
    <property type="term" value="F:oxidoreductase activity, acting on paired donors, with incorporation or reduction of molecular oxygen"/>
    <property type="evidence" value="ECO:0007669"/>
    <property type="project" value="InterPro"/>
</dbReference>
<evidence type="ECO:0000313" key="4">
    <source>
        <dbReference type="Proteomes" id="UP001196509"/>
    </source>
</evidence>
<keyword evidence="4" id="KW-1185">Reference proteome</keyword>
<dbReference type="PANTHER" id="PTHR43244">
    <property type="match status" value="1"/>
</dbReference>
<dbReference type="Gene3D" id="3.20.20.30">
    <property type="entry name" value="Luciferase-like domain"/>
    <property type="match status" value="1"/>
</dbReference>
<dbReference type="CDD" id="cd01097">
    <property type="entry name" value="Tetrahydromethanopterin_reductase"/>
    <property type="match status" value="1"/>
</dbReference>
<dbReference type="SUPFAM" id="SSF51679">
    <property type="entry name" value="Bacterial luciferase-like"/>
    <property type="match status" value="1"/>
</dbReference>
<protein>
    <submittedName>
        <fullName evidence="3">LLM class F420-dependent oxidoreductase</fullName>
    </submittedName>
</protein>
<evidence type="ECO:0000313" key="3">
    <source>
        <dbReference type="EMBL" id="MBW8636172.1"/>
    </source>
</evidence>
<dbReference type="InterPro" id="IPR019951">
    <property type="entry name" value="F420_OxRdatse_Rv3520c_pred"/>
</dbReference>
<dbReference type="PANTHER" id="PTHR43244:SF1">
    <property type="entry name" value="5,10-METHYLENETETRAHYDROMETHANOPTERIN REDUCTASE"/>
    <property type="match status" value="1"/>
</dbReference>
<dbReference type="InterPro" id="IPR050564">
    <property type="entry name" value="F420-G6PD/mer"/>
</dbReference>
<dbReference type="NCBIfam" id="TIGR03559">
    <property type="entry name" value="F420_Rv3520c"/>
    <property type="match status" value="1"/>
</dbReference>
<accession>A0AAE3CZR0</accession>
<evidence type="ECO:0000256" key="1">
    <source>
        <dbReference type="ARBA" id="ARBA00023002"/>
    </source>
</evidence>
<evidence type="ECO:0000259" key="2">
    <source>
        <dbReference type="Pfam" id="PF00296"/>
    </source>
</evidence>
<dbReference type="Proteomes" id="UP001196509">
    <property type="component" value="Unassembled WGS sequence"/>
</dbReference>
<sequence>MKLGLIGGYSGRKMSIPLDFIKHAESLGYDSYWTAEAYGSDAVTPAAWILANTSKMKVGTAIMQMPARTPAVAAMTAMTLAELSGGRFICGLGASGPQVVEGWHGVPYGKPVTRLKEYVRIMKQIIRREGPVTFDGDMYQLPYTGPGATGLGKPLKSILHCEQEIPIFAATITPKGVEAAAEVADGFFPVWMDPEQFDVFDEPIRKGFAKAGGGKDLTQFEIAPFVTVIMGDDVEACMAPIRENMALYIGGMGAKNKNFYNDYAKRLGFEEAAEKIQDLYLAGRKDEAMAAVPAELIDACHLVGPADRIKDRLQRWQSAGKKAHVSSMLLGCQQPEALAVVAEAVL</sequence>